<dbReference type="Gene3D" id="2.40.128.110">
    <property type="entry name" value="Lipid/polyisoprenoid-binding, YceI-like"/>
    <property type="match status" value="1"/>
</dbReference>
<dbReference type="RefSeq" id="WP_119659164.1">
    <property type="nucleotide sequence ID" value="NZ_QUAL01000053.1"/>
</dbReference>
<evidence type="ECO:0000256" key="1">
    <source>
        <dbReference type="ARBA" id="ARBA00008812"/>
    </source>
</evidence>
<sequence length="228" mass="23583">MSVLTRRRVVIGVGALAALVLAVIGGTYLYINVISDDAPAPLALETSPPPASGGDTDLDGTWTVAGGSEAGYRVDEVLNGQDNTVVGRTSDVTGQVTVADGEATEGEITVDMTTITTDSGSRDGQFRGPIMQTDEFPTSTFTLTSPVPLDGLDDGGPISVTATGDLTVRDVTHSIEVDLDVQRSGDGVQVAGSGEIQFADFDVDPPNLGFVRVEGHGTVEFLLTLARS</sequence>
<dbReference type="Proteomes" id="UP000284057">
    <property type="component" value="Unassembled WGS sequence"/>
</dbReference>
<keyword evidence="2" id="KW-0472">Membrane</keyword>
<reference evidence="4 5" key="1">
    <citation type="submission" date="2018-09" db="EMBL/GenBank/DDBJ databases">
        <title>Isolation, diversity and antifungal activity of actinobacteria from wheat.</title>
        <authorList>
            <person name="Han C."/>
        </authorList>
    </citation>
    <scope>NUCLEOTIDE SEQUENCE [LARGE SCALE GENOMIC DNA]</scope>
    <source>
        <strain evidence="4 5">NEAU-YY265</strain>
    </source>
</reference>
<organism evidence="4 5">
    <name type="scientific">Jiangella rhizosphaerae</name>
    <dbReference type="NCBI Taxonomy" id="2293569"/>
    <lineage>
        <taxon>Bacteria</taxon>
        <taxon>Bacillati</taxon>
        <taxon>Actinomycetota</taxon>
        <taxon>Actinomycetes</taxon>
        <taxon>Jiangellales</taxon>
        <taxon>Jiangellaceae</taxon>
        <taxon>Jiangella</taxon>
    </lineage>
</organism>
<dbReference type="OrthoDB" id="117810at2"/>
<dbReference type="InterPro" id="IPR036761">
    <property type="entry name" value="TTHA0802/YceI-like_sf"/>
</dbReference>
<dbReference type="EMBL" id="QUAL01000053">
    <property type="protein sequence ID" value="RIQ31231.1"/>
    <property type="molecule type" value="Genomic_DNA"/>
</dbReference>
<keyword evidence="2" id="KW-1133">Transmembrane helix</keyword>
<dbReference type="SUPFAM" id="SSF101874">
    <property type="entry name" value="YceI-like"/>
    <property type="match status" value="1"/>
</dbReference>
<protein>
    <submittedName>
        <fullName evidence="4">YceI family protein</fullName>
    </submittedName>
</protein>
<dbReference type="AlphaFoldDB" id="A0A418KV95"/>
<keyword evidence="5" id="KW-1185">Reference proteome</keyword>
<name>A0A418KV95_9ACTN</name>
<evidence type="ECO:0000313" key="4">
    <source>
        <dbReference type="EMBL" id="RIQ31231.1"/>
    </source>
</evidence>
<comment type="caution">
    <text evidence="4">The sequence shown here is derived from an EMBL/GenBank/DDBJ whole genome shotgun (WGS) entry which is preliminary data.</text>
</comment>
<evidence type="ECO:0000256" key="2">
    <source>
        <dbReference type="SAM" id="Phobius"/>
    </source>
</evidence>
<comment type="similarity">
    <text evidence="1">Belongs to the UPF0312 family.</text>
</comment>
<dbReference type="InterPro" id="IPR007372">
    <property type="entry name" value="Lipid/polyisoprenoid-bd_YceI"/>
</dbReference>
<gene>
    <name evidence="4" type="ORF">DY240_06660</name>
</gene>
<proteinExistence type="inferred from homology"/>
<accession>A0A418KV95</accession>
<feature type="transmembrane region" description="Helical" evidence="2">
    <location>
        <begin position="9"/>
        <end position="31"/>
    </location>
</feature>
<dbReference type="Pfam" id="PF04264">
    <property type="entry name" value="YceI"/>
    <property type="match status" value="1"/>
</dbReference>
<keyword evidence="2" id="KW-0812">Transmembrane</keyword>
<feature type="domain" description="Lipid/polyisoprenoid-binding YceI-like" evidence="3">
    <location>
        <begin position="61"/>
        <end position="226"/>
    </location>
</feature>
<dbReference type="PANTHER" id="PTHR34406">
    <property type="entry name" value="PROTEIN YCEI"/>
    <property type="match status" value="1"/>
</dbReference>
<evidence type="ECO:0000259" key="3">
    <source>
        <dbReference type="SMART" id="SM00867"/>
    </source>
</evidence>
<dbReference type="SMART" id="SM00867">
    <property type="entry name" value="YceI"/>
    <property type="match status" value="1"/>
</dbReference>
<evidence type="ECO:0000313" key="5">
    <source>
        <dbReference type="Proteomes" id="UP000284057"/>
    </source>
</evidence>
<dbReference type="PANTHER" id="PTHR34406:SF1">
    <property type="entry name" value="PROTEIN YCEI"/>
    <property type="match status" value="1"/>
</dbReference>